<evidence type="ECO:0000256" key="9">
    <source>
        <dbReference type="ARBA" id="ARBA00022490"/>
    </source>
</evidence>
<dbReference type="Proteomes" id="UP000199527">
    <property type="component" value="Unassembled WGS sequence"/>
</dbReference>
<feature type="domain" description="ACT" evidence="22">
    <location>
        <begin position="294"/>
        <end position="371"/>
    </location>
</feature>
<dbReference type="PROSITE" id="PS51168">
    <property type="entry name" value="CHORISMATE_MUT_2"/>
    <property type="match status" value="1"/>
</dbReference>
<comment type="function">
    <text evidence="2">Catalyzes the Claisen rearrangement of chorismate to prephenate and the decarboxylation/dehydration of prephenate to phenylpyruvate.</text>
</comment>
<dbReference type="GO" id="GO:0005737">
    <property type="term" value="C:cytoplasm"/>
    <property type="evidence" value="ECO:0007669"/>
    <property type="project" value="UniProtKB-SubCell"/>
</dbReference>
<keyword evidence="10" id="KW-0028">Amino-acid biosynthesis</keyword>
<dbReference type="PIRSF" id="PIRSF001500">
    <property type="entry name" value="Chor_mut_pdt_Ppr"/>
    <property type="match status" value="1"/>
</dbReference>
<feature type="binding site" evidence="19">
    <location>
        <position position="35"/>
    </location>
    <ligand>
        <name>substrate</name>
    </ligand>
</feature>
<dbReference type="UniPathway" id="UPA00120">
    <property type="reaction ID" value="UER00203"/>
</dbReference>
<comment type="pathway">
    <text evidence="4">Amino-acid biosynthesis; L-phenylalanine biosynthesis; phenylpyruvate from prephenate: step 1/1.</text>
</comment>
<feature type="binding site" evidence="19">
    <location>
        <position position="44"/>
    </location>
    <ligand>
        <name>substrate</name>
    </ligand>
</feature>
<dbReference type="InterPro" id="IPR010952">
    <property type="entry name" value="CM_P_1"/>
</dbReference>
<keyword evidence="14" id="KW-0456">Lyase</keyword>
<dbReference type="SUPFAM" id="SSF53850">
    <property type="entry name" value="Periplasmic binding protein-like II"/>
    <property type="match status" value="1"/>
</dbReference>
<keyword evidence="24" id="KW-1185">Reference proteome</keyword>
<dbReference type="InterPro" id="IPR002701">
    <property type="entry name" value="CM_II_prokaryot"/>
</dbReference>
<evidence type="ECO:0000256" key="8">
    <source>
        <dbReference type="ARBA" id="ARBA00014401"/>
    </source>
</evidence>
<evidence type="ECO:0000256" key="4">
    <source>
        <dbReference type="ARBA" id="ARBA00004741"/>
    </source>
</evidence>
<accession>A0A1G8Q429</accession>
<feature type="domain" description="Chorismate mutase" evidence="20">
    <location>
        <begin position="1"/>
        <end position="88"/>
    </location>
</feature>
<keyword evidence="11" id="KW-0057">Aromatic amino acid biosynthesis</keyword>
<dbReference type="InterPro" id="IPR001086">
    <property type="entry name" value="Preph_deHydtase"/>
</dbReference>
<comment type="pathway">
    <text evidence="5">Metabolic intermediate biosynthesis; prephenate biosynthesis; prephenate from chorismate: step 1/1.</text>
</comment>
<feature type="binding site" evidence="19">
    <location>
        <position position="7"/>
    </location>
    <ligand>
        <name>substrate</name>
    </ligand>
</feature>
<evidence type="ECO:0000256" key="13">
    <source>
        <dbReference type="ARBA" id="ARBA00023235"/>
    </source>
</evidence>
<dbReference type="Gene3D" id="3.40.190.10">
    <property type="entry name" value="Periplasmic binding protein-like II"/>
    <property type="match status" value="2"/>
</dbReference>
<dbReference type="CDD" id="cd04905">
    <property type="entry name" value="ACT_CM-PDT"/>
    <property type="match status" value="1"/>
</dbReference>
<comment type="catalytic activity">
    <reaction evidence="18">
        <text>prephenate + H(+) = 3-phenylpyruvate + CO2 + H2O</text>
        <dbReference type="Rhea" id="RHEA:21648"/>
        <dbReference type="ChEBI" id="CHEBI:15377"/>
        <dbReference type="ChEBI" id="CHEBI:15378"/>
        <dbReference type="ChEBI" id="CHEBI:16526"/>
        <dbReference type="ChEBI" id="CHEBI:18005"/>
        <dbReference type="ChEBI" id="CHEBI:29934"/>
        <dbReference type="EC" id="4.2.1.51"/>
    </reaction>
</comment>
<dbReference type="InterPro" id="IPR045865">
    <property type="entry name" value="ACT-like_dom_sf"/>
</dbReference>
<dbReference type="OrthoDB" id="9802281at2"/>
<dbReference type="SUPFAM" id="SSF55021">
    <property type="entry name" value="ACT-like"/>
    <property type="match status" value="1"/>
</dbReference>
<evidence type="ECO:0000256" key="7">
    <source>
        <dbReference type="ARBA" id="ARBA00013147"/>
    </source>
</evidence>
<dbReference type="NCBIfam" id="TIGR01797">
    <property type="entry name" value="CM_P_1"/>
    <property type="match status" value="1"/>
</dbReference>
<keyword evidence="12" id="KW-0584">Phenylalanine biosynthesis</keyword>
<evidence type="ECO:0000256" key="5">
    <source>
        <dbReference type="ARBA" id="ARBA00004817"/>
    </source>
</evidence>
<sequence length="381" mass="42229">MDLNKIRTDINNVDGELLSLLAKRRQLTLNVARSKEIDLKPVRDQEREQQLLEKLVALGKEQGLDAQYVVRLFQTIIEDSVLRQQAWLQGQQNTSQDLVTVAYLGAKGSYSYIAAHGYFARRDHSLVELGCANFDDVIQAVERGNADYGILPIENTSSGSINEVYDLLQQTHLQIVGETTETIGHCLLTLPGADLSAISTIYAHPQVISQCSNHLRQYHGVKLEYCASSAHAMAQVKDSQDPTRAAIASKAGGELYGLEPRQEKLANQAENESRFILVSRKAKDVPVQVPAKTTLIMATGQKAGALVDALLVLKNNGLIMSKLTSRPIPGNPWEEMFYLDIEANINSDNMKQALAELVPITRFIKILGCYQSERIMPTELE</sequence>
<evidence type="ECO:0000256" key="18">
    <source>
        <dbReference type="ARBA" id="ARBA00047848"/>
    </source>
</evidence>
<evidence type="ECO:0000256" key="10">
    <source>
        <dbReference type="ARBA" id="ARBA00022605"/>
    </source>
</evidence>
<dbReference type="UniPathway" id="UPA00121">
    <property type="reaction ID" value="UER00345"/>
</dbReference>
<gene>
    <name evidence="23" type="ORF">SAMN04488540_104173</name>
</gene>
<name>A0A1G8Q429_9GAMM</name>
<evidence type="ECO:0000256" key="16">
    <source>
        <dbReference type="ARBA" id="ARBA00031175"/>
    </source>
</evidence>
<keyword evidence="15" id="KW-0511">Multifunctional enzyme</keyword>
<dbReference type="Gene3D" id="1.20.59.10">
    <property type="entry name" value="Chorismate mutase"/>
    <property type="match status" value="1"/>
</dbReference>
<dbReference type="InterPro" id="IPR008242">
    <property type="entry name" value="Chor_mutase/pphenate_deHydtase"/>
</dbReference>
<evidence type="ECO:0000256" key="2">
    <source>
        <dbReference type="ARBA" id="ARBA00002364"/>
    </source>
</evidence>
<dbReference type="InterPro" id="IPR036263">
    <property type="entry name" value="Chorismate_II_sf"/>
</dbReference>
<dbReference type="GO" id="GO:0046417">
    <property type="term" value="P:chorismate metabolic process"/>
    <property type="evidence" value="ECO:0007669"/>
    <property type="project" value="InterPro"/>
</dbReference>
<keyword evidence="9" id="KW-0963">Cytoplasm</keyword>
<comment type="subcellular location">
    <subcellularLocation>
        <location evidence="3">Cytoplasm</location>
    </subcellularLocation>
</comment>
<protein>
    <recommendedName>
        <fullName evidence="8">Bifunctional chorismate mutase/prephenate dehydratase</fullName>
        <ecNumber evidence="7">4.2.1.51</ecNumber>
        <ecNumber evidence="6">5.4.99.5</ecNumber>
    </recommendedName>
    <alternativeName>
        <fullName evidence="17">Chorismate mutase-prephenate dehydratase</fullName>
    </alternativeName>
    <alternativeName>
        <fullName evidence="16">p-protein</fullName>
    </alternativeName>
</protein>
<evidence type="ECO:0000259" key="21">
    <source>
        <dbReference type="PROSITE" id="PS51171"/>
    </source>
</evidence>
<dbReference type="AlphaFoldDB" id="A0A1G8Q429"/>
<dbReference type="CDD" id="cd13631">
    <property type="entry name" value="PBP2_Ct-PDT_like"/>
    <property type="match status" value="1"/>
</dbReference>
<feature type="binding site" evidence="19">
    <location>
        <position position="48"/>
    </location>
    <ligand>
        <name>substrate</name>
    </ligand>
</feature>
<dbReference type="SMART" id="SM00830">
    <property type="entry name" value="CM_2"/>
    <property type="match status" value="1"/>
</dbReference>
<dbReference type="EC" id="5.4.99.5" evidence="6"/>
<dbReference type="EMBL" id="FNEM01000004">
    <property type="protein sequence ID" value="SDI99205.1"/>
    <property type="molecule type" value="Genomic_DNA"/>
</dbReference>
<dbReference type="GO" id="GO:0009094">
    <property type="term" value="P:L-phenylalanine biosynthetic process"/>
    <property type="evidence" value="ECO:0007669"/>
    <property type="project" value="UniProtKB-UniPathway"/>
</dbReference>
<feature type="binding site" evidence="19">
    <location>
        <position position="24"/>
    </location>
    <ligand>
        <name>substrate</name>
    </ligand>
</feature>
<dbReference type="Pfam" id="PF00800">
    <property type="entry name" value="PDT"/>
    <property type="match status" value="1"/>
</dbReference>
<dbReference type="InterPro" id="IPR036979">
    <property type="entry name" value="CM_dom_sf"/>
</dbReference>
<dbReference type="InterPro" id="IPR002912">
    <property type="entry name" value="ACT_dom"/>
</dbReference>
<dbReference type="PANTHER" id="PTHR21022">
    <property type="entry name" value="PREPHENATE DEHYDRATASE P PROTEIN"/>
    <property type="match status" value="1"/>
</dbReference>
<evidence type="ECO:0000256" key="17">
    <source>
        <dbReference type="ARBA" id="ARBA00031520"/>
    </source>
</evidence>
<dbReference type="PANTHER" id="PTHR21022:SF19">
    <property type="entry name" value="PREPHENATE DEHYDRATASE-RELATED"/>
    <property type="match status" value="1"/>
</dbReference>
<dbReference type="Pfam" id="PF01817">
    <property type="entry name" value="CM_2"/>
    <property type="match status" value="1"/>
</dbReference>
<evidence type="ECO:0000256" key="15">
    <source>
        <dbReference type="ARBA" id="ARBA00023268"/>
    </source>
</evidence>
<evidence type="ECO:0000259" key="20">
    <source>
        <dbReference type="PROSITE" id="PS51168"/>
    </source>
</evidence>
<dbReference type="FunFam" id="3.40.190.10:FF:000044">
    <property type="entry name" value="Chorismate mutase/prephenate dehydratase"/>
    <property type="match status" value="1"/>
</dbReference>
<dbReference type="EC" id="4.2.1.51" evidence="7"/>
<evidence type="ECO:0000256" key="6">
    <source>
        <dbReference type="ARBA" id="ARBA00012404"/>
    </source>
</evidence>
<evidence type="ECO:0000256" key="19">
    <source>
        <dbReference type="PIRSR" id="PIRSR001500-1"/>
    </source>
</evidence>
<reference evidence="24" key="1">
    <citation type="submission" date="2016-10" db="EMBL/GenBank/DDBJ databases">
        <authorList>
            <person name="Varghese N."/>
            <person name="Submissions S."/>
        </authorList>
    </citation>
    <scope>NUCLEOTIDE SEQUENCE [LARGE SCALE GENOMIC DNA]</scope>
    <source>
        <strain evidence="24">DSM 23317</strain>
    </source>
</reference>
<evidence type="ECO:0000256" key="1">
    <source>
        <dbReference type="ARBA" id="ARBA00000824"/>
    </source>
</evidence>
<keyword evidence="13" id="KW-0413">Isomerase</keyword>
<dbReference type="GO" id="GO:0004664">
    <property type="term" value="F:prephenate dehydratase activity"/>
    <property type="evidence" value="ECO:0007669"/>
    <property type="project" value="UniProtKB-EC"/>
</dbReference>
<evidence type="ECO:0000259" key="22">
    <source>
        <dbReference type="PROSITE" id="PS51671"/>
    </source>
</evidence>
<feature type="binding site" evidence="19">
    <location>
        <position position="80"/>
    </location>
    <ligand>
        <name>substrate</name>
    </ligand>
</feature>
<dbReference type="PROSITE" id="PS51671">
    <property type="entry name" value="ACT"/>
    <property type="match status" value="1"/>
</dbReference>
<evidence type="ECO:0000256" key="14">
    <source>
        <dbReference type="ARBA" id="ARBA00023239"/>
    </source>
</evidence>
<organism evidence="23 24">
    <name type="scientific">Ferrimonas sediminum</name>
    <dbReference type="NCBI Taxonomy" id="718193"/>
    <lineage>
        <taxon>Bacteria</taxon>
        <taxon>Pseudomonadati</taxon>
        <taxon>Pseudomonadota</taxon>
        <taxon>Gammaproteobacteria</taxon>
        <taxon>Alteromonadales</taxon>
        <taxon>Ferrimonadaceae</taxon>
        <taxon>Ferrimonas</taxon>
    </lineage>
</organism>
<evidence type="ECO:0000313" key="24">
    <source>
        <dbReference type="Proteomes" id="UP000199527"/>
    </source>
</evidence>
<evidence type="ECO:0000256" key="11">
    <source>
        <dbReference type="ARBA" id="ARBA00023141"/>
    </source>
</evidence>
<comment type="catalytic activity">
    <reaction evidence="1">
        <text>chorismate = prephenate</text>
        <dbReference type="Rhea" id="RHEA:13897"/>
        <dbReference type="ChEBI" id="CHEBI:29748"/>
        <dbReference type="ChEBI" id="CHEBI:29934"/>
        <dbReference type="EC" id="5.4.99.5"/>
    </reaction>
</comment>
<proteinExistence type="predicted"/>
<evidence type="ECO:0000313" key="23">
    <source>
        <dbReference type="EMBL" id="SDI99205.1"/>
    </source>
</evidence>
<evidence type="ECO:0000256" key="12">
    <source>
        <dbReference type="ARBA" id="ARBA00023222"/>
    </source>
</evidence>
<dbReference type="Gene3D" id="3.30.70.260">
    <property type="match status" value="1"/>
</dbReference>
<evidence type="ECO:0000256" key="3">
    <source>
        <dbReference type="ARBA" id="ARBA00004496"/>
    </source>
</evidence>
<feature type="domain" description="Prephenate dehydratase" evidence="21">
    <location>
        <begin position="100"/>
        <end position="280"/>
    </location>
</feature>
<dbReference type="GO" id="GO:0004106">
    <property type="term" value="F:chorismate mutase activity"/>
    <property type="evidence" value="ECO:0007669"/>
    <property type="project" value="UniProtKB-EC"/>
</dbReference>
<feature type="binding site" evidence="19">
    <location>
        <position position="84"/>
    </location>
    <ligand>
        <name>substrate</name>
    </ligand>
</feature>
<dbReference type="PROSITE" id="PS51171">
    <property type="entry name" value="PREPHENATE_DEHYDR_3"/>
    <property type="match status" value="1"/>
</dbReference>
<dbReference type="SUPFAM" id="SSF48600">
    <property type="entry name" value="Chorismate mutase II"/>
    <property type="match status" value="1"/>
</dbReference>